<dbReference type="PANTHER" id="PTHR46211:SF14">
    <property type="entry name" value="GLYCEROPHOSPHODIESTER PHOSPHODIESTERASE"/>
    <property type="match status" value="1"/>
</dbReference>
<dbReference type="InterPro" id="IPR030395">
    <property type="entry name" value="GP_PDE_dom"/>
</dbReference>
<dbReference type="Gene3D" id="3.20.20.190">
    <property type="entry name" value="Phosphatidylinositol (PI) phosphodiesterase"/>
    <property type="match status" value="1"/>
</dbReference>
<feature type="domain" description="GP-PDE" evidence="1">
    <location>
        <begin position="33"/>
        <end position="259"/>
    </location>
</feature>
<evidence type="ECO:0000259" key="1">
    <source>
        <dbReference type="PROSITE" id="PS51704"/>
    </source>
</evidence>
<gene>
    <name evidence="2" type="ORF">C8Z91_10060</name>
</gene>
<dbReference type="Pfam" id="PF03009">
    <property type="entry name" value="GDPD"/>
    <property type="match status" value="1"/>
</dbReference>
<reference evidence="2 3" key="1">
    <citation type="submission" date="2018-03" db="EMBL/GenBank/DDBJ databases">
        <title>Genome sequence of Paenibacillus elgii strain AC13 an antimicrobial compound producing bacteria.</title>
        <authorList>
            <person name="Kurokawa A.S."/>
            <person name="Araujo J.F."/>
            <person name="Costa R.A."/>
            <person name="Ortega D.B."/>
            <person name="Pires A.S."/>
            <person name="Pappas G.J.Jr."/>
            <person name="Franco O.L."/>
            <person name="Barreto C."/>
            <person name="Magalhaes B.S."/>
            <person name="Kruger R.H."/>
        </authorList>
    </citation>
    <scope>NUCLEOTIDE SEQUENCE [LARGE SCALE GENOMIC DNA]</scope>
    <source>
        <strain evidence="2 3">AC13</strain>
    </source>
</reference>
<dbReference type="PROSITE" id="PS51704">
    <property type="entry name" value="GP_PDE"/>
    <property type="match status" value="1"/>
</dbReference>
<protein>
    <recommendedName>
        <fullName evidence="1">GP-PDE domain-containing protein</fullName>
    </recommendedName>
</protein>
<dbReference type="GO" id="GO:0008081">
    <property type="term" value="F:phosphoric diester hydrolase activity"/>
    <property type="evidence" value="ECO:0007669"/>
    <property type="project" value="InterPro"/>
</dbReference>
<dbReference type="AlphaFoldDB" id="A0A2T6G6F9"/>
<evidence type="ECO:0000313" key="2">
    <source>
        <dbReference type="EMBL" id="PUA39744.1"/>
    </source>
</evidence>
<dbReference type="GO" id="GO:0006629">
    <property type="term" value="P:lipid metabolic process"/>
    <property type="evidence" value="ECO:0007669"/>
    <property type="project" value="InterPro"/>
</dbReference>
<evidence type="ECO:0000313" key="3">
    <source>
        <dbReference type="Proteomes" id="UP000244184"/>
    </source>
</evidence>
<name>A0A2T6G6F9_9BACL</name>
<organism evidence="2 3">
    <name type="scientific">Paenibacillus elgii</name>
    <dbReference type="NCBI Taxonomy" id="189691"/>
    <lineage>
        <taxon>Bacteria</taxon>
        <taxon>Bacillati</taxon>
        <taxon>Bacillota</taxon>
        <taxon>Bacilli</taxon>
        <taxon>Bacillales</taxon>
        <taxon>Paenibacillaceae</taxon>
        <taxon>Paenibacillus</taxon>
    </lineage>
</organism>
<dbReference type="InterPro" id="IPR017946">
    <property type="entry name" value="PLC-like_Pdiesterase_TIM-brl"/>
</dbReference>
<comment type="caution">
    <text evidence="2">The sequence shown here is derived from an EMBL/GenBank/DDBJ whole genome shotgun (WGS) entry which is preliminary data.</text>
</comment>
<proteinExistence type="predicted"/>
<dbReference type="PANTHER" id="PTHR46211">
    <property type="entry name" value="GLYCEROPHOSPHORYL DIESTER PHOSPHODIESTERASE"/>
    <property type="match status" value="1"/>
</dbReference>
<dbReference type="Proteomes" id="UP000244184">
    <property type="component" value="Unassembled WGS sequence"/>
</dbReference>
<dbReference type="EMBL" id="PYHP01000022">
    <property type="protein sequence ID" value="PUA39744.1"/>
    <property type="molecule type" value="Genomic_DNA"/>
</dbReference>
<dbReference type="SUPFAM" id="SSF51695">
    <property type="entry name" value="PLC-like phosphodiesterases"/>
    <property type="match status" value="1"/>
</dbReference>
<accession>A0A2T6G6F9</accession>
<sequence length="266" mass="29436">MSLLRIRFILKRGNGSEAITQNNAGGVQVMNMPLIIAHTGCEGTPDNTLESAIVGRRAGAEVLEVDVRATKDGVCVLYHDDNPWISELTYAELKARNPFMLPAGQELERLETVLLAFKGQPVLFNLDIKTDVAALPTIELLNTLKMWEQIYFTGETKTITNLPYRDRVMWNTPEALKEMNGAVYEAAVRDLCSMAKQKGFAGINVDYPSCREALVQCAHEHGLLVWVYTLPDSGMFPAYAEMKLDAVSTLDVGATAALRERMRAAL</sequence>